<proteinExistence type="predicted"/>
<evidence type="ECO:0000256" key="7">
    <source>
        <dbReference type="ARBA" id="ARBA00023237"/>
    </source>
</evidence>
<sequence>MGNLVIIDSNFTKNDQFQVNGGIISGNGKWIISGSNFINNYADGTGPNGGNINFYGTSLNINNSNFINNSVNGTGGAIYISGNNGTHNIDSCNFVNNSATNGGGAIYNYYTNSTVKYSLFYNNTDNLNRTFINTENGSLIADYKWFGQNDINPDWFTNTTVNKWFVITLSTIKNKIDFGYEALFKYTIKLNDGTTDNVIKLPYFNYIAFGKPYDARVSRTLSHIYSTSGNKTLNLNADKQLLKVNITVLSVSRILKQVTTETISVNNIGIKTSKLRYTFKNFCNIKGSKAFTVKINKKFILTGLKTTKNVLYKYYKKIGILKLNIKNLDGSKTASIKLGVKRTKNVVSGKLKD</sequence>
<evidence type="ECO:0000256" key="5">
    <source>
        <dbReference type="ARBA" id="ARBA00022729"/>
    </source>
</evidence>
<evidence type="ECO:0000256" key="3">
    <source>
        <dbReference type="ARBA" id="ARBA00004613"/>
    </source>
</evidence>
<keyword evidence="5" id="KW-0732">Signal</keyword>
<evidence type="ECO:0000256" key="4">
    <source>
        <dbReference type="ARBA" id="ARBA00022525"/>
    </source>
</evidence>
<comment type="caution">
    <text evidence="8">The sequence shown here is derived from an EMBL/GenBank/DDBJ whole genome shotgun (WGS) entry which is preliminary data.</text>
</comment>
<dbReference type="Proteomes" id="UP000253099">
    <property type="component" value="Unassembled WGS sequence"/>
</dbReference>
<keyword evidence="4" id="KW-0964">Secreted</keyword>
<dbReference type="EMBL" id="NIZT01000070">
    <property type="protein sequence ID" value="RBQ22292.1"/>
    <property type="molecule type" value="Genomic_DNA"/>
</dbReference>
<protein>
    <recommendedName>
        <fullName evidence="10">Right handed beta helix domain-containing protein</fullName>
    </recommendedName>
</protein>
<accession>A0A366M9W9</accession>
<organism evidence="8 9">
    <name type="scientific">Candidatus Methanobinarius endosymbioticus</name>
    <dbReference type="NCBI Taxonomy" id="2006182"/>
    <lineage>
        <taxon>Archaea</taxon>
        <taxon>Methanobacteriati</taxon>
        <taxon>Methanobacteriota</taxon>
        <taxon>Methanomada group</taxon>
        <taxon>Methanobacteria</taxon>
        <taxon>Methanobacteriales</taxon>
        <taxon>Methanobacteriaceae</taxon>
        <taxon>Candidatus Methanobinarius</taxon>
    </lineage>
</organism>
<evidence type="ECO:0000256" key="1">
    <source>
        <dbReference type="ARBA" id="ARBA00004196"/>
    </source>
</evidence>
<evidence type="ECO:0000256" key="2">
    <source>
        <dbReference type="ARBA" id="ARBA00004442"/>
    </source>
</evidence>
<evidence type="ECO:0000313" key="8">
    <source>
        <dbReference type="EMBL" id="RBQ22292.1"/>
    </source>
</evidence>
<reference evidence="8 9" key="1">
    <citation type="submission" date="2018-06" db="EMBL/GenBank/DDBJ databases">
        <title>Genomic insight into two independent archaeal endosymbiosis events.</title>
        <authorList>
            <person name="Lind A.E."/>
            <person name="Lewis W.H."/>
            <person name="Spang A."/>
            <person name="Guy L."/>
            <person name="Embley M.T."/>
            <person name="Ettema T.J.G."/>
        </authorList>
    </citation>
    <scope>NUCLEOTIDE SEQUENCE [LARGE SCALE GENOMIC DNA]</scope>
    <source>
        <strain evidence="8">NOE</strain>
    </source>
</reference>
<dbReference type="SUPFAM" id="SSF51126">
    <property type="entry name" value="Pectin lyase-like"/>
    <property type="match status" value="1"/>
</dbReference>
<evidence type="ECO:0000313" key="9">
    <source>
        <dbReference type="Proteomes" id="UP000253099"/>
    </source>
</evidence>
<keyword evidence="9" id="KW-1185">Reference proteome</keyword>
<dbReference type="NCBIfam" id="TIGR01376">
    <property type="entry name" value="POMP_repeat"/>
    <property type="match status" value="1"/>
</dbReference>
<dbReference type="InterPro" id="IPR011050">
    <property type="entry name" value="Pectin_lyase_fold/virulence"/>
</dbReference>
<keyword evidence="6" id="KW-0472">Membrane</keyword>
<evidence type="ECO:0008006" key="10">
    <source>
        <dbReference type="Google" id="ProtNLM"/>
    </source>
</evidence>
<evidence type="ECO:0000256" key="6">
    <source>
        <dbReference type="ARBA" id="ARBA00023136"/>
    </source>
</evidence>
<comment type="subcellular location">
    <subcellularLocation>
        <location evidence="1">Cell envelope</location>
    </subcellularLocation>
    <subcellularLocation>
        <location evidence="2">Cell outer membrane</location>
    </subcellularLocation>
    <subcellularLocation>
        <location evidence="3">Secreted</location>
    </subcellularLocation>
</comment>
<name>A0A366M9W9_9EURY</name>
<dbReference type="InterPro" id="IPR003368">
    <property type="entry name" value="POMP_repeat"/>
</dbReference>
<keyword evidence="7" id="KW-0998">Cell outer membrane</keyword>
<dbReference type="AlphaFoldDB" id="A0A366M9W9"/>
<dbReference type="GO" id="GO:0005576">
    <property type="term" value="C:extracellular region"/>
    <property type="evidence" value="ECO:0007669"/>
    <property type="project" value="UniProtKB-SubCell"/>
</dbReference>
<gene>
    <name evidence="8" type="ORF">ALNOE001_20220</name>
</gene>